<dbReference type="EMBL" id="JAPQKQ010000008">
    <property type="protein sequence ID" value="KAJ5186561.1"/>
    <property type="molecule type" value="Genomic_DNA"/>
</dbReference>
<name>A0A9W9IZS9_9EURO</name>
<sequence length="111" mass="12625">MAMRKIEECVGFNHDIHVPEGTKLIELKVTLGSNKQIKQIDINCLPYNGNEVREFGGIFTDASPFQYQFDTPEVKGSITFDRDHESVSVLIDVTWNNKERVNVHSPVVVFC</sequence>
<dbReference type="AlphaFoldDB" id="A0A9W9IZS9"/>
<organism evidence="1 2">
    <name type="scientific">Penicillium cf. viridicatum</name>
    <dbReference type="NCBI Taxonomy" id="2972119"/>
    <lineage>
        <taxon>Eukaryota</taxon>
        <taxon>Fungi</taxon>
        <taxon>Dikarya</taxon>
        <taxon>Ascomycota</taxon>
        <taxon>Pezizomycotina</taxon>
        <taxon>Eurotiomycetes</taxon>
        <taxon>Eurotiomycetidae</taxon>
        <taxon>Eurotiales</taxon>
        <taxon>Aspergillaceae</taxon>
        <taxon>Penicillium</taxon>
    </lineage>
</organism>
<reference evidence="1" key="2">
    <citation type="journal article" date="2023" name="IMA Fungus">
        <title>Comparative genomic study of the Penicillium genus elucidates a diverse pangenome and 15 lateral gene transfer events.</title>
        <authorList>
            <person name="Petersen C."/>
            <person name="Sorensen T."/>
            <person name="Nielsen M.R."/>
            <person name="Sondergaard T.E."/>
            <person name="Sorensen J.L."/>
            <person name="Fitzpatrick D.A."/>
            <person name="Frisvad J.C."/>
            <person name="Nielsen K.L."/>
        </authorList>
    </citation>
    <scope>NUCLEOTIDE SEQUENCE</scope>
    <source>
        <strain evidence="1">IBT 20477</strain>
    </source>
</reference>
<protein>
    <submittedName>
        <fullName evidence="1">Uncharacterized protein</fullName>
    </submittedName>
</protein>
<reference evidence="1" key="1">
    <citation type="submission" date="2022-11" db="EMBL/GenBank/DDBJ databases">
        <authorList>
            <person name="Petersen C."/>
        </authorList>
    </citation>
    <scope>NUCLEOTIDE SEQUENCE</scope>
    <source>
        <strain evidence="1">IBT 20477</strain>
    </source>
</reference>
<evidence type="ECO:0000313" key="1">
    <source>
        <dbReference type="EMBL" id="KAJ5186561.1"/>
    </source>
</evidence>
<accession>A0A9W9IZS9</accession>
<dbReference type="Proteomes" id="UP001150942">
    <property type="component" value="Unassembled WGS sequence"/>
</dbReference>
<comment type="caution">
    <text evidence="1">The sequence shown here is derived from an EMBL/GenBank/DDBJ whole genome shotgun (WGS) entry which is preliminary data.</text>
</comment>
<evidence type="ECO:0000313" key="2">
    <source>
        <dbReference type="Proteomes" id="UP001150942"/>
    </source>
</evidence>
<gene>
    <name evidence="1" type="ORF">N7449_011325</name>
</gene>
<keyword evidence="2" id="KW-1185">Reference proteome</keyword>
<proteinExistence type="predicted"/>
<dbReference type="OrthoDB" id="4282200at2759"/>